<dbReference type="PROSITE" id="PS51462">
    <property type="entry name" value="NUDIX"/>
    <property type="match status" value="1"/>
</dbReference>
<evidence type="ECO:0000256" key="1">
    <source>
        <dbReference type="ARBA" id="ARBA00022801"/>
    </source>
</evidence>
<gene>
    <name evidence="3" type="ORF">JCM31447_02290</name>
</gene>
<protein>
    <submittedName>
        <fullName evidence="3">NUDIX domain-containing protein</fullName>
    </submittedName>
</protein>
<dbReference type="InterPro" id="IPR000086">
    <property type="entry name" value="NUDIX_hydrolase_dom"/>
</dbReference>
<dbReference type="AlphaFoldDB" id="A0A4P2VHM5"/>
<dbReference type="SUPFAM" id="SSF55811">
    <property type="entry name" value="Nudix"/>
    <property type="match status" value="1"/>
</dbReference>
<dbReference type="Proteomes" id="UP000291236">
    <property type="component" value="Chromosome"/>
</dbReference>
<keyword evidence="1" id="KW-0378">Hydrolase</keyword>
<evidence type="ECO:0000259" key="2">
    <source>
        <dbReference type="PROSITE" id="PS51462"/>
    </source>
</evidence>
<dbReference type="OrthoDB" id="9787476at2"/>
<name>A0A4P2VHM5_FLUSA</name>
<evidence type="ECO:0000313" key="3">
    <source>
        <dbReference type="EMBL" id="BBH51808.1"/>
    </source>
</evidence>
<dbReference type="Gene3D" id="3.90.79.10">
    <property type="entry name" value="Nucleoside Triphosphate Pyrophosphohydrolase"/>
    <property type="match status" value="1"/>
</dbReference>
<dbReference type="Pfam" id="PF00293">
    <property type="entry name" value="NUDIX"/>
    <property type="match status" value="1"/>
</dbReference>
<dbReference type="PANTHER" id="PTHR16099:SF5">
    <property type="entry name" value="NUCLEOTIDE TRIPHOSPHATE DIPHOSPHATASE NUDT15"/>
    <property type="match status" value="1"/>
</dbReference>
<dbReference type="GO" id="GO:0005829">
    <property type="term" value="C:cytosol"/>
    <property type="evidence" value="ECO:0007669"/>
    <property type="project" value="TreeGrafter"/>
</dbReference>
<dbReference type="RefSeq" id="WP_130605697.1">
    <property type="nucleotide sequence ID" value="NZ_AP019368.1"/>
</dbReference>
<dbReference type="EMBL" id="AP019368">
    <property type="protein sequence ID" value="BBH51808.1"/>
    <property type="molecule type" value="Genomic_DNA"/>
</dbReference>
<accession>A0A4P2VHM5</accession>
<dbReference type="GO" id="GO:0035539">
    <property type="term" value="F:8-oxo-7,8-dihydrodeoxyguanosine triphosphate pyrophosphatase activity"/>
    <property type="evidence" value="ECO:0007669"/>
    <property type="project" value="TreeGrafter"/>
</dbReference>
<organism evidence="3 4">
    <name type="scientific">Fluviispira sanaruensis</name>
    <dbReference type="NCBI Taxonomy" id="2493639"/>
    <lineage>
        <taxon>Bacteria</taxon>
        <taxon>Pseudomonadati</taxon>
        <taxon>Bdellovibrionota</taxon>
        <taxon>Oligoflexia</taxon>
        <taxon>Silvanigrellales</taxon>
        <taxon>Silvanigrellaceae</taxon>
        <taxon>Fluviispira</taxon>
    </lineage>
</organism>
<keyword evidence="4" id="KW-1185">Reference proteome</keyword>
<dbReference type="InterPro" id="IPR020084">
    <property type="entry name" value="NUDIX_hydrolase_CS"/>
</dbReference>
<dbReference type="PANTHER" id="PTHR16099">
    <property type="entry name" value="8-OXO-DGTP DIPHOSPHATES NUDT15"/>
    <property type="match status" value="1"/>
</dbReference>
<dbReference type="CDD" id="cd04678">
    <property type="entry name" value="NUDIX_MTH2_Nudt15"/>
    <property type="match status" value="1"/>
</dbReference>
<dbReference type="InterPro" id="IPR015797">
    <property type="entry name" value="NUDIX_hydrolase-like_dom_sf"/>
</dbReference>
<dbReference type="KEGG" id="sbf:JCM31447_02290"/>
<feature type="domain" description="Nudix hydrolase" evidence="2">
    <location>
        <begin position="1"/>
        <end position="134"/>
    </location>
</feature>
<proteinExistence type="predicted"/>
<dbReference type="GO" id="GO:0006203">
    <property type="term" value="P:dGTP catabolic process"/>
    <property type="evidence" value="ECO:0007669"/>
    <property type="project" value="TreeGrafter"/>
</dbReference>
<sequence>MKPGVGIGVIIEKDQKILIGKRIGKHGNGFYSIPGGMLEAGEGFLECAKREIFEETNLQIENADFFCVTNNIETFKDEGVHNISIILYCNCFKGQLKVMEPDKFIDLSWMSIEKISDIPLPHFEGSELGIREFLEKNISL</sequence>
<reference evidence="3 4" key="1">
    <citation type="submission" date="2018-12" db="EMBL/GenBank/DDBJ databases">
        <title>Rubrispira sanarue gen. nov., sp., nov., a member of the order Silvanigrellales, isolated from a brackish lake in Hamamatsu Japan.</title>
        <authorList>
            <person name="Maejima Y."/>
            <person name="Iino T."/>
            <person name="Muraguchi Y."/>
            <person name="Fukuda K."/>
            <person name="Nojiri H."/>
            <person name="Ohkuma M."/>
            <person name="Moriuchi R."/>
            <person name="Dohra H."/>
            <person name="Kimbara K."/>
            <person name="Shintani M."/>
        </authorList>
    </citation>
    <scope>NUCLEOTIDE SEQUENCE [LARGE SCALE GENOMIC DNA]</scope>
    <source>
        <strain evidence="3 4">RF1110005</strain>
    </source>
</reference>
<evidence type="ECO:0000313" key="4">
    <source>
        <dbReference type="Proteomes" id="UP000291236"/>
    </source>
</evidence>
<dbReference type="PROSITE" id="PS00893">
    <property type="entry name" value="NUDIX_BOX"/>
    <property type="match status" value="1"/>
</dbReference>